<dbReference type="Proteomes" id="UP000246132">
    <property type="component" value="Unassembled WGS sequence"/>
</dbReference>
<accession>A0A3A8ALZ3</accession>
<evidence type="ECO:0000313" key="2">
    <source>
        <dbReference type="EMBL" id="RKF06933.1"/>
    </source>
</evidence>
<protein>
    <submittedName>
        <fullName evidence="2">Uncharacterized protein</fullName>
    </submittedName>
</protein>
<feature type="compositionally biased region" description="Basic and acidic residues" evidence="1">
    <location>
        <begin position="1"/>
        <end position="13"/>
    </location>
</feature>
<dbReference type="AlphaFoldDB" id="A0A3A8ALZ3"/>
<evidence type="ECO:0000256" key="1">
    <source>
        <dbReference type="SAM" id="MobiDB-lite"/>
    </source>
</evidence>
<dbReference type="EMBL" id="QFWV02000005">
    <property type="protein sequence ID" value="RKF06933.1"/>
    <property type="molecule type" value="Genomic_DNA"/>
</dbReference>
<feature type="region of interest" description="Disordered" evidence="1">
    <location>
        <begin position="1"/>
        <end position="31"/>
    </location>
</feature>
<reference evidence="2 3" key="1">
    <citation type="journal article" date="2018" name="Int. J. Syst. Bacteriol.">
        <title>Oceaniradius stylonemae gen. nov., sp. nov., isolated from a red alga, Stylonema cornu-cervi.</title>
        <authorList>
            <person name="Jeong S."/>
        </authorList>
    </citation>
    <scope>NUCLEOTIDE SEQUENCE [LARGE SCALE GENOMIC DNA]</scope>
    <source>
        <strain evidence="2 3">StC1</strain>
    </source>
</reference>
<sequence length="98" mass="10145">MKDMNQSDRKHTGDGTGDDADKTAQSITSRDIRAVAISAEPVDERLAALKSMKTELEARLSADGGGDLAPLVEEVDNAIENLSSAGGEAGVRSATASE</sequence>
<evidence type="ECO:0000313" key="3">
    <source>
        <dbReference type="Proteomes" id="UP000246132"/>
    </source>
</evidence>
<name>A0A3A8ALZ3_9HYPH</name>
<keyword evidence="3" id="KW-1185">Reference proteome</keyword>
<gene>
    <name evidence="2" type="ORF">DEM25_009860</name>
</gene>
<organism evidence="2 3">
    <name type="scientific">Oceaniradius stylonematis</name>
    <dbReference type="NCBI Taxonomy" id="2184161"/>
    <lineage>
        <taxon>Bacteria</taxon>
        <taxon>Pseudomonadati</taxon>
        <taxon>Pseudomonadota</taxon>
        <taxon>Alphaproteobacteria</taxon>
        <taxon>Hyphomicrobiales</taxon>
        <taxon>Ahrensiaceae</taxon>
        <taxon>Oceaniradius</taxon>
    </lineage>
</organism>
<comment type="caution">
    <text evidence="2">The sequence shown here is derived from an EMBL/GenBank/DDBJ whole genome shotgun (WGS) entry which is preliminary data.</text>
</comment>
<proteinExistence type="predicted"/>